<gene>
    <name evidence="2" type="ORF">Tci_885138</name>
</gene>
<dbReference type="AlphaFoldDB" id="A0A699TVU9"/>
<accession>A0A699TVU9</accession>
<evidence type="ECO:0000256" key="1">
    <source>
        <dbReference type="SAM" id="MobiDB-lite"/>
    </source>
</evidence>
<feature type="compositionally biased region" description="Acidic residues" evidence="1">
    <location>
        <begin position="32"/>
        <end position="60"/>
    </location>
</feature>
<comment type="caution">
    <text evidence="2">The sequence shown here is derived from an EMBL/GenBank/DDBJ whole genome shotgun (WGS) entry which is preliminary data.</text>
</comment>
<dbReference type="EMBL" id="BKCJ011270654">
    <property type="protein sequence ID" value="GFD13169.1"/>
    <property type="molecule type" value="Genomic_DNA"/>
</dbReference>
<feature type="region of interest" description="Disordered" evidence="1">
    <location>
        <begin position="1"/>
        <end position="67"/>
    </location>
</feature>
<proteinExistence type="predicted"/>
<feature type="non-terminal residue" evidence="2">
    <location>
        <position position="1"/>
    </location>
</feature>
<name>A0A699TVU9_TANCI</name>
<reference evidence="2" key="1">
    <citation type="journal article" date="2019" name="Sci. Rep.">
        <title>Draft genome of Tanacetum cinerariifolium, the natural source of mosquito coil.</title>
        <authorList>
            <person name="Yamashiro T."/>
            <person name="Shiraishi A."/>
            <person name="Satake H."/>
            <person name="Nakayama K."/>
        </authorList>
    </citation>
    <scope>NUCLEOTIDE SEQUENCE</scope>
</reference>
<evidence type="ECO:0000313" key="2">
    <source>
        <dbReference type="EMBL" id="GFD13169.1"/>
    </source>
</evidence>
<protein>
    <submittedName>
        <fullName evidence="2">Uncharacterized protein</fullName>
    </submittedName>
</protein>
<sequence length="134" mass="14487">TALSPGYVANSNSKEDPEEDLKEDATDYLVDGGDDDDDESSDEDDDVQEASEDDDEEEEEHLALTESSAILTVDHVHSARIAEYVVAPTPPSLLTPLSSLLPQIPSPPLPLPLPPTHTSLTYVEATLDYRAAEI</sequence>
<organism evidence="2">
    <name type="scientific">Tanacetum cinerariifolium</name>
    <name type="common">Dalmatian daisy</name>
    <name type="synonym">Chrysanthemum cinerariifolium</name>
    <dbReference type="NCBI Taxonomy" id="118510"/>
    <lineage>
        <taxon>Eukaryota</taxon>
        <taxon>Viridiplantae</taxon>
        <taxon>Streptophyta</taxon>
        <taxon>Embryophyta</taxon>
        <taxon>Tracheophyta</taxon>
        <taxon>Spermatophyta</taxon>
        <taxon>Magnoliopsida</taxon>
        <taxon>eudicotyledons</taxon>
        <taxon>Gunneridae</taxon>
        <taxon>Pentapetalae</taxon>
        <taxon>asterids</taxon>
        <taxon>campanulids</taxon>
        <taxon>Asterales</taxon>
        <taxon>Asteraceae</taxon>
        <taxon>Asteroideae</taxon>
        <taxon>Anthemideae</taxon>
        <taxon>Anthemidinae</taxon>
        <taxon>Tanacetum</taxon>
    </lineage>
</organism>